<organism evidence="1 2">
    <name type="scientific">Kangiella geojedonensis</name>
    <dbReference type="NCBI Taxonomy" id="914150"/>
    <lineage>
        <taxon>Bacteria</taxon>
        <taxon>Pseudomonadati</taxon>
        <taxon>Pseudomonadota</taxon>
        <taxon>Gammaproteobacteria</taxon>
        <taxon>Kangiellales</taxon>
        <taxon>Kangiellaceae</taxon>
        <taxon>Kangiella</taxon>
    </lineage>
</organism>
<protein>
    <submittedName>
        <fullName evidence="1">Signal peptide protein</fullName>
    </submittedName>
</protein>
<dbReference type="AlphaFoldDB" id="A0A0F6TQU1"/>
<dbReference type="EMBL" id="CP010975">
    <property type="protein sequence ID" value="AKE52305.1"/>
    <property type="molecule type" value="Genomic_DNA"/>
</dbReference>
<dbReference type="Proteomes" id="UP000034071">
    <property type="component" value="Chromosome"/>
</dbReference>
<accession>A0A0F6TQU1</accession>
<dbReference type="STRING" id="914150.TQ33_1352"/>
<reference evidence="1 2" key="1">
    <citation type="submission" date="2015-02" db="EMBL/GenBank/DDBJ databases">
        <title>Complete genome sequence of Kangiella geojedonensis strain YCS-5T.</title>
        <authorList>
            <person name="Kim K.M."/>
        </authorList>
    </citation>
    <scope>NUCLEOTIDE SEQUENCE [LARGE SCALE GENOMIC DNA]</scope>
    <source>
        <strain evidence="1 2">YCS-5</strain>
    </source>
</reference>
<name>A0A0F6TQU1_9GAMM</name>
<dbReference type="PATRIC" id="fig|914150.5.peg.1369"/>
<evidence type="ECO:0000313" key="1">
    <source>
        <dbReference type="EMBL" id="AKE52305.1"/>
    </source>
</evidence>
<proteinExistence type="predicted"/>
<sequence>MQRLPNLLKQFSLACGFLSALGFTQVASSQSQDIMILPLMDGPNGKYVSLEPTHVTERDGYDNQPKFGPKGDVLYFTRMLDKKSGEGQQTDIFKYQLSDASFTNVTQTDDISEYSATPFSEGYISVVAVNPKGQQHLRLVSTVNQEQKVLREDIEPVGYYGWLNSTKAGVFVLGDIMTLQILDTESNEQPRVLAENIGRCFEAVATDLVTFTIEEEGIHHLYTLNDEGDLTSANIKLPEGVQDYTWLDQTHVVVGQDSKLLLVDAATTKELADLGELGVSGITRLALSPDKKTVTIVYNRSE</sequence>
<dbReference type="KEGG" id="kge:TQ33_1352"/>
<keyword evidence="2" id="KW-1185">Reference proteome</keyword>
<gene>
    <name evidence="1" type="ORF">TQ33_1352</name>
</gene>
<dbReference type="SUPFAM" id="SSF82171">
    <property type="entry name" value="DPP6 N-terminal domain-like"/>
    <property type="match status" value="1"/>
</dbReference>
<dbReference type="RefSeq" id="WP_052735229.1">
    <property type="nucleotide sequence ID" value="NZ_CP010975.1"/>
</dbReference>
<dbReference type="OrthoDB" id="9797498at2"/>
<dbReference type="HOGENOM" id="CLU_039282_0_0_6"/>
<evidence type="ECO:0000313" key="2">
    <source>
        <dbReference type="Proteomes" id="UP000034071"/>
    </source>
</evidence>